<reference evidence="1 2" key="1">
    <citation type="submission" date="2023-10" db="EMBL/GenBank/DDBJ databases">
        <title>Noviherbaspirillum sp. CPCC 100848 genome assembly.</title>
        <authorList>
            <person name="Li X.Y."/>
            <person name="Fang X.M."/>
        </authorList>
    </citation>
    <scope>NUCLEOTIDE SEQUENCE [LARGE SCALE GENOMIC DNA]</scope>
    <source>
        <strain evidence="1 2">CPCC 100848</strain>
    </source>
</reference>
<keyword evidence="2" id="KW-1185">Reference proteome</keyword>
<dbReference type="Pfam" id="PF13557">
    <property type="entry name" value="Phenol_MetA_deg"/>
    <property type="match status" value="1"/>
</dbReference>
<gene>
    <name evidence="1" type="ORF">RY831_26060</name>
</gene>
<dbReference type="EMBL" id="JAWIIV010000033">
    <property type="protein sequence ID" value="MEC4722636.1"/>
    <property type="molecule type" value="Genomic_DNA"/>
</dbReference>
<evidence type="ECO:0000313" key="2">
    <source>
        <dbReference type="Proteomes" id="UP001352263"/>
    </source>
</evidence>
<dbReference type="Proteomes" id="UP001352263">
    <property type="component" value="Unassembled WGS sequence"/>
</dbReference>
<name>A0ABU6JG40_9BURK</name>
<proteinExistence type="predicted"/>
<sequence length="279" mass="30746">MAAFVAHAELPMQIEDLITERGKFKFEGGISYANNDRQEILTGRPLSIQIGPASFVSLPFSVMESKGNSDIVVGTLGLRYGLYAKTELCSRISYLYSSHRNIEASNMSYSSDQKLADAWVGVNYKFKEDDDTPALISFVEVALYEKHRISNAYAKSALLGLTAFKAIDPIVLSLTAAYRANFKRRDDHAAYDPGNTLLLNPSIAFAVNDRITLSAGVQWMNAQADTVEGKPQGFRRTSTDLLVGMAYGFSRGHTLSLSLKQNASGRDGADLRANWLYTF</sequence>
<protein>
    <submittedName>
        <fullName evidence="1">Uncharacterized protein</fullName>
    </submittedName>
</protein>
<dbReference type="InterPro" id="IPR025737">
    <property type="entry name" value="FApF"/>
</dbReference>
<evidence type="ECO:0000313" key="1">
    <source>
        <dbReference type="EMBL" id="MEC4722636.1"/>
    </source>
</evidence>
<comment type="caution">
    <text evidence="1">The sequence shown here is derived from an EMBL/GenBank/DDBJ whole genome shotgun (WGS) entry which is preliminary data.</text>
</comment>
<accession>A0ABU6JG40</accession>
<organism evidence="1 2">
    <name type="scientific">Noviherbaspirillum album</name>
    <dbReference type="NCBI Taxonomy" id="3080276"/>
    <lineage>
        <taxon>Bacteria</taxon>
        <taxon>Pseudomonadati</taxon>
        <taxon>Pseudomonadota</taxon>
        <taxon>Betaproteobacteria</taxon>
        <taxon>Burkholderiales</taxon>
        <taxon>Oxalobacteraceae</taxon>
        <taxon>Noviherbaspirillum</taxon>
    </lineage>
</organism>